<evidence type="ECO:0000256" key="4">
    <source>
        <dbReference type="ARBA" id="ARBA00023136"/>
    </source>
</evidence>
<dbReference type="PANTHER" id="PTHR12815:SF47">
    <property type="entry name" value="TRANSLOCATION AND ASSEMBLY MODULE SUBUNIT TAMA"/>
    <property type="match status" value="1"/>
</dbReference>
<accession>A0A0A2G9C4</accession>
<keyword evidence="8" id="KW-1185">Reference proteome</keyword>
<dbReference type="eggNOG" id="COG4775">
    <property type="taxonomic scope" value="Bacteria"/>
</dbReference>
<evidence type="ECO:0000256" key="1">
    <source>
        <dbReference type="ARBA" id="ARBA00004370"/>
    </source>
</evidence>
<dbReference type="PANTHER" id="PTHR12815">
    <property type="entry name" value="SORTING AND ASSEMBLY MACHINERY SAMM50 PROTEIN FAMILY MEMBER"/>
    <property type="match status" value="1"/>
</dbReference>
<dbReference type="Gene3D" id="2.40.160.50">
    <property type="entry name" value="membrane protein fhac: a member of the omp85/tpsb transporter family"/>
    <property type="match status" value="1"/>
</dbReference>
<dbReference type="PROSITE" id="PS51257">
    <property type="entry name" value="PROKAR_LIPOPROTEIN"/>
    <property type="match status" value="1"/>
</dbReference>
<dbReference type="RefSeq" id="WP_036882614.1">
    <property type="nucleotide sequence ID" value="NZ_JQZW01000002.1"/>
</dbReference>
<reference evidence="7 8" key="1">
    <citation type="submission" date="2014-08" db="EMBL/GenBank/DDBJ databases">
        <title>Porphyromonas gingivicanis strain:COT-022_OH1391 Genome sequencing.</title>
        <authorList>
            <person name="Wallis C."/>
            <person name="Deusch O."/>
            <person name="O'Flynn C."/>
            <person name="Davis I."/>
            <person name="Jospin G."/>
            <person name="Darling A.E."/>
            <person name="Coil D.A."/>
            <person name="Alexiev A."/>
            <person name="Horsfall A."/>
            <person name="Kirkwood N."/>
            <person name="Harris S."/>
            <person name="Eisen J.A."/>
        </authorList>
    </citation>
    <scope>NUCLEOTIDE SEQUENCE [LARGE SCALE GENOMIC DNA]</scope>
    <source>
        <strain evidence="8">COT-022 OH1391</strain>
    </source>
</reference>
<evidence type="ECO:0000256" key="2">
    <source>
        <dbReference type="ARBA" id="ARBA00022692"/>
    </source>
</evidence>
<dbReference type="GO" id="GO:0019867">
    <property type="term" value="C:outer membrane"/>
    <property type="evidence" value="ECO:0007669"/>
    <property type="project" value="InterPro"/>
</dbReference>
<protein>
    <recommendedName>
        <fullName evidence="6">Bacterial surface antigen (D15) domain-containing protein</fullName>
    </recommendedName>
</protein>
<evidence type="ECO:0000259" key="6">
    <source>
        <dbReference type="Pfam" id="PF01103"/>
    </source>
</evidence>
<evidence type="ECO:0000256" key="5">
    <source>
        <dbReference type="ARBA" id="ARBA00023237"/>
    </source>
</evidence>
<dbReference type="Pfam" id="PF01103">
    <property type="entry name" value="Omp85"/>
    <property type="match status" value="1"/>
</dbReference>
<gene>
    <name evidence="7" type="ORF">HQ36_00450</name>
</gene>
<keyword evidence="2" id="KW-0812">Transmembrane</keyword>
<evidence type="ECO:0000313" key="8">
    <source>
        <dbReference type="Proteomes" id="UP000030134"/>
    </source>
</evidence>
<name>A0A0A2G9C4_9PORP</name>
<keyword evidence="5" id="KW-0998">Cell outer membrane</keyword>
<organism evidence="7 8">
    <name type="scientific">Porphyromonas gingivicanis</name>
    <dbReference type="NCBI Taxonomy" id="266762"/>
    <lineage>
        <taxon>Bacteria</taxon>
        <taxon>Pseudomonadati</taxon>
        <taxon>Bacteroidota</taxon>
        <taxon>Bacteroidia</taxon>
        <taxon>Bacteroidales</taxon>
        <taxon>Porphyromonadaceae</taxon>
        <taxon>Porphyromonas</taxon>
    </lineage>
</organism>
<keyword evidence="3" id="KW-0732">Signal</keyword>
<comment type="subcellular location">
    <subcellularLocation>
        <location evidence="1">Membrane</location>
    </subcellularLocation>
</comment>
<evidence type="ECO:0000313" key="7">
    <source>
        <dbReference type="EMBL" id="KGN98990.1"/>
    </source>
</evidence>
<dbReference type="InterPro" id="IPR039910">
    <property type="entry name" value="D15-like"/>
</dbReference>
<dbReference type="InterPro" id="IPR000184">
    <property type="entry name" value="Bac_surfAg_D15"/>
</dbReference>
<dbReference type="Proteomes" id="UP000030134">
    <property type="component" value="Unassembled WGS sequence"/>
</dbReference>
<keyword evidence="4" id="KW-0472">Membrane</keyword>
<feature type="domain" description="Bacterial surface antigen (D15)" evidence="6">
    <location>
        <begin position="390"/>
        <end position="746"/>
    </location>
</feature>
<evidence type="ECO:0000256" key="3">
    <source>
        <dbReference type="ARBA" id="ARBA00022729"/>
    </source>
</evidence>
<comment type="caution">
    <text evidence="7">The sequence shown here is derived from an EMBL/GenBank/DDBJ whole genome shotgun (WGS) entry which is preliminary data.</text>
</comment>
<proteinExistence type="predicted"/>
<dbReference type="EMBL" id="JQZW01000002">
    <property type="protein sequence ID" value="KGN98990.1"/>
    <property type="molecule type" value="Genomic_DNA"/>
</dbReference>
<dbReference type="STRING" id="266762.HQ36_00450"/>
<sequence length="776" mass="86915">MSNNRSHLSSRLLLTLLGMIFLLGGCSTTANLPQGEHLYIGRGKTKIISEEESKEMKKAITMAEEYINVPPNGALFGSPRFRLPVQPGLWVYNSFAQDSSWLGKKVYSMFASEPVLLSSVNPSLRAQLAQNTLKEHGYFQAIVTDSVAFLEKDSLQAKAFYSMTLGVPYHYDSISYLPKWSLPEGRYYDHAKVSAIKEGDQFNLLAIQTDRQQISSYLREHGHYYFSPEALAYEIDTIARSGKAQMRVRLKEGIRNRVLNPWKIGGVTLSVLKDIGEESKDSIAFEGVTLRFNGELPVRKTALSRRVFLKPGAYYSQTSEQNTLQALSRLGAFASTNLSLHPVDTINHILNLHIVANIDKPWDTSIEALFKLKSNGFRGPGLAWSAARRNAFGGGERLSMSLKGSYEWQDLKNIFNSKLGINSYELGMDLSLSAPSILLPGLSENLYPFPTTTDFTLSASMLHRARYFRMVSLGLSATYMFNRWMHHKHTIVPLRLKYNLLSHRTDEFNDILSKNTALGLSFQNQFIPEIAYTYTFDDILEDKGSHHLWMEYSLAEAGNLINLLYTVSGKEYNTTKELLGIPFAQYVKLTGDVHYTYTINSKQTIAARLSAGGIFTYGNSLIAPYSEQFYVGGANSIRAFSVRSIGPGRYVPSSGQYSFIDQVGDFKLEANLEWRFRLLGSLHGALFLDAGNIWLLREDSSRIGGSFAEIRSASDFFNQIALGTGLGIRYDLGLLVIRLDTGFGLHLPYETSRKGYYNIPSFGDALGVHFAIGYPF</sequence>
<dbReference type="AlphaFoldDB" id="A0A0A2G9C4"/>
<dbReference type="OrthoDB" id="9814535at2"/>